<comment type="caution">
    <text evidence="2">The sequence shown here is derived from an EMBL/GenBank/DDBJ whole genome shotgun (WGS) entry which is preliminary data.</text>
</comment>
<dbReference type="Pfam" id="PF09084">
    <property type="entry name" value="NMT1"/>
    <property type="match status" value="1"/>
</dbReference>
<sequence>MADTLTNLSNDAPALDRIWFTRCPVPTATGLAYKLGWLTDEFAADKLPVETLQESTTELRRHHYDHRLPSLIREGGNILAFGARSQGEPTKLVGLTWIEEWQTILVRPDSGISKPEHLKGKRLALPTWTDHAIPSHQRGSSISRGMSLAGYKGALAAAGLTFDDVELVEVSSNRAAPVQDLAGGNRASAGNLAGLWALQRLIDGDVDALYVKGAAAVDAAKKLGIVVGINLDHLPERRFRVNNGTPRPITVHQSLIDNHFDVLTRFLYQTLRAADWARDNLSGVRDILQSETRGSAEAVREAYSDDALQSLHPTLDDERLALFDQQKKFLWLHGFIDNDFDLGDWVDPRPLEAARALLKRQG</sequence>
<accession>A0ABT5HYW5</accession>
<reference evidence="2 3" key="1">
    <citation type="submission" date="2023-01" db="EMBL/GenBank/DDBJ databases">
        <title>Novel species of the genus Asticcacaulis isolated from rivers.</title>
        <authorList>
            <person name="Lu H."/>
        </authorList>
    </citation>
    <scope>NUCLEOTIDE SEQUENCE [LARGE SCALE GENOMIC DNA]</scope>
    <source>
        <strain evidence="2 3">BYS171W</strain>
    </source>
</reference>
<gene>
    <name evidence="2" type="ORF">PQU92_18000</name>
</gene>
<evidence type="ECO:0000313" key="2">
    <source>
        <dbReference type="EMBL" id="MDC7685179.1"/>
    </source>
</evidence>
<name>A0ABT5HYW5_9CAUL</name>
<evidence type="ECO:0000259" key="1">
    <source>
        <dbReference type="Pfam" id="PF09084"/>
    </source>
</evidence>
<evidence type="ECO:0000313" key="3">
    <source>
        <dbReference type="Proteomes" id="UP001214854"/>
    </source>
</evidence>
<proteinExistence type="predicted"/>
<organism evidence="2 3">
    <name type="scientific">Asticcacaulis aquaticus</name>
    <dbReference type="NCBI Taxonomy" id="2984212"/>
    <lineage>
        <taxon>Bacteria</taxon>
        <taxon>Pseudomonadati</taxon>
        <taxon>Pseudomonadota</taxon>
        <taxon>Alphaproteobacteria</taxon>
        <taxon>Caulobacterales</taxon>
        <taxon>Caulobacteraceae</taxon>
        <taxon>Asticcacaulis</taxon>
    </lineage>
</organism>
<protein>
    <submittedName>
        <fullName evidence="2">ABC transporter substrate-binding protein</fullName>
    </submittedName>
</protein>
<keyword evidence="3" id="KW-1185">Reference proteome</keyword>
<dbReference type="EMBL" id="JAQQKX010000023">
    <property type="protein sequence ID" value="MDC7685179.1"/>
    <property type="molecule type" value="Genomic_DNA"/>
</dbReference>
<feature type="domain" description="SsuA/THI5-like" evidence="1">
    <location>
        <begin position="83"/>
        <end position="171"/>
    </location>
</feature>
<dbReference type="Proteomes" id="UP001214854">
    <property type="component" value="Unassembled WGS sequence"/>
</dbReference>
<dbReference type="InterPro" id="IPR015168">
    <property type="entry name" value="SsuA/THI5"/>
</dbReference>
<dbReference type="RefSeq" id="WP_272749684.1">
    <property type="nucleotide sequence ID" value="NZ_JAQQKX010000023.1"/>
</dbReference>
<dbReference type="Gene3D" id="3.40.190.10">
    <property type="entry name" value="Periplasmic binding protein-like II"/>
    <property type="match status" value="1"/>
</dbReference>
<dbReference type="SUPFAM" id="SSF53850">
    <property type="entry name" value="Periplasmic binding protein-like II"/>
    <property type="match status" value="1"/>
</dbReference>
<dbReference type="Gene3D" id="3.40.190.270">
    <property type="match status" value="1"/>
</dbReference>